<evidence type="ECO:0000313" key="1">
    <source>
        <dbReference type="EMBL" id="HER40030.1"/>
    </source>
</evidence>
<accession>A0A7C2QYH9</accession>
<dbReference type="Proteomes" id="UP000885753">
    <property type="component" value="Unassembled WGS sequence"/>
</dbReference>
<organism evidence="1">
    <name type="scientific">Salinimicrobium catena</name>
    <dbReference type="NCBI Taxonomy" id="390640"/>
    <lineage>
        <taxon>Bacteria</taxon>
        <taxon>Pseudomonadati</taxon>
        <taxon>Bacteroidota</taxon>
        <taxon>Flavobacteriia</taxon>
        <taxon>Flavobacteriales</taxon>
        <taxon>Flavobacteriaceae</taxon>
        <taxon>Salinimicrobium</taxon>
    </lineage>
</organism>
<gene>
    <name evidence="1" type="ORF">ENO10_02300</name>
</gene>
<comment type="caution">
    <text evidence="1">The sequence shown here is derived from an EMBL/GenBank/DDBJ whole genome shotgun (WGS) entry which is preliminary data.</text>
</comment>
<dbReference type="AlphaFoldDB" id="A0A7C2QYH9"/>
<proteinExistence type="predicted"/>
<dbReference type="EMBL" id="DSEE01000169">
    <property type="protein sequence ID" value="HER40030.1"/>
    <property type="molecule type" value="Genomic_DNA"/>
</dbReference>
<feature type="non-terminal residue" evidence="1">
    <location>
        <position position="359"/>
    </location>
</feature>
<name>A0A7C2QYH9_9FLAO</name>
<sequence>MAFNNYKCHSVAHHYRFSGRWKMNLVSSRITQKEQNAKAKHLSAVQHIGSEAPPDEFNDFLEQHILPLLVRTGFDREIAGNIFRISAPAWKSLRRSSEPQLFLYPGLARDISTIRRDIVSRDGEVRRQSTSSKKNSQRELHGIADNQLSLEALSEMLQAIPTPWIILPRAYSFLTNGDSRCLVVYLQHLDRETNLAFKKILARILIEYIGNYSLKFISSNLPKKHVMEAVFYGYAAMFWKNLQKPPPDLEDLLLFRNYLSWAKAFVKRPSGKDIEKKAVTAEMEEMASAILPDHTSRTQKYGKDHDVSGLHITLRHGRPGIDHAVRYFKINRALLFDNNHDHQPYREMTRKISSLFRVL</sequence>
<protein>
    <submittedName>
        <fullName evidence="1">Uncharacterized protein</fullName>
    </submittedName>
</protein>
<reference evidence="1" key="1">
    <citation type="journal article" date="2020" name="mSystems">
        <title>Genome- and Community-Level Interaction Insights into Carbon Utilization and Element Cycling Functions of Hydrothermarchaeota in Hydrothermal Sediment.</title>
        <authorList>
            <person name="Zhou Z."/>
            <person name="Liu Y."/>
            <person name="Xu W."/>
            <person name="Pan J."/>
            <person name="Luo Z.H."/>
            <person name="Li M."/>
        </authorList>
    </citation>
    <scope>NUCLEOTIDE SEQUENCE [LARGE SCALE GENOMIC DNA]</scope>
    <source>
        <strain evidence="1">SpSt-1235</strain>
    </source>
</reference>